<feature type="region of interest" description="Disordered" evidence="1">
    <location>
        <begin position="248"/>
        <end position="267"/>
    </location>
</feature>
<keyword evidence="2" id="KW-0732">Signal</keyword>
<sequence length="450" mass="47586">MHHLAVLAAACLACLLSAPAVRAQTPVATQEGYAYCSVTDTGSAQARIWASPSFAFRYRSDDPGGFQRLNAIAGDFLAQVNALGGAGTKTCEYAASRADADAARAQHRAIWDKRVYFVKIGDWREVPWTPAPWDPAREAAVPAQLTRYFTCSAVQTDVPGRVARSRALGSQVFSVDVPGNEPASMYTRALAYAVEFKAVALAHGVADVNPNCIPFDTRAEADKSLRDQRRLLDGFNQDYQEIAWTPSLTTPAASGDGASVSSGMASTAPLASNVPMTSKAAATATSKPHSESPSPSESPPEPPSPSASASATAPVAASVQPAATGHDAALYCAAFVSRTKPTATSWRAPAQAQSDASTEPTRLAATLARYLQSVQQANPGKWFELKPATCYPNNAVFAGETFCFTAEYKHFGGMQSAGMFCNASREQIDKRVLDMAKADGGHAQVVAWPQ</sequence>
<dbReference type="EMBL" id="FUZV01000001">
    <property type="protein sequence ID" value="SKC64398.1"/>
    <property type="molecule type" value="Genomic_DNA"/>
</dbReference>
<evidence type="ECO:0000256" key="1">
    <source>
        <dbReference type="SAM" id="MobiDB-lite"/>
    </source>
</evidence>
<evidence type="ECO:0000313" key="3">
    <source>
        <dbReference type="EMBL" id="SKC64398.1"/>
    </source>
</evidence>
<proteinExistence type="predicted"/>
<feature type="compositionally biased region" description="Pro residues" evidence="1">
    <location>
        <begin position="296"/>
        <end position="305"/>
    </location>
</feature>
<feature type="chain" id="PRO_5013387066" evidence="2">
    <location>
        <begin position="24"/>
        <end position="450"/>
    </location>
</feature>
<organism evidence="3 4">
    <name type="scientific">Pseudoxanthomonas indica</name>
    <dbReference type="NCBI Taxonomy" id="428993"/>
    <lineage>
        <taxon>Bacteria</taxon>
        <taxon>Pseudomonadati</taxon>
        <taxon>Pseudomonadota</taxon>
        <taxon>Gammaproteobacteria</taxon>
        <taxon>Lysobacterales</taxon>
        <taxon>Lysobacteraceae</taxon>
        <taxon>Pseudoxanthomonas</taxon>
    </lineage>
</organism>
<feature type="compositionally biased region" description="Low complexity" evidence="1">
    <location>
        <begin position="252"/>
        <end position="266"/>
    </location>
</feature>
<evidence type="ECO:0000256" key="2">
    <source>
        <dbReference type="SAM" id="SignalP"/>
    </source>
</evidence>
<protein>
    <submittedName>
        <fullName evidence="3">Uncharacterized protein</fullName>
    </submittedName>
</protein>
<dbReference type="OrthoDB" id="6013820at2"/>
<keyword evidence="4" id="KW-1185">Reference proteome</keyword>
<accession>A0A1T5KM86</accession>
<dbReference type="AlphaFoldDB" id="A0A1T5KM86"/>
<feature type="compositionally biased region" description="Low complexity" evidence="1">
    <location>
        <begin position="277"/>
        <end position="295"/>
    </location>
</feature>
<dbReference type="Proteomes" id="UP000190341">
    <property type="component" value="Unassembled WGS sequence"/>
</dbReference>
<feature type="region of interest" description="Disordered" evidence="1">
    <location>
        <begin position="275"/>
        <end position="319"/>
    </location>
</feature>
<evidence type="ECO:0000313" key="4">
    <source>
        <dbReference type="Proteomes" id="UP000190341"/>
    </source>
</evidence>
<gene>
    <name evidence="3" type="ORF">SAMN06296058_1796</name>
</gene>
<feature type="signal peptide" evidence="2">
    <location>
        <begin position="1"/>
        <end position="23"/>
    </location>
</feature>
<feature type="compositionally biased region" description="Low complexity" evidence="1">
    <location>
        <begin position="306"/>
        <end position="319"/>
    </location>
</feature>
<name>A0A1T5KM86_9GAMM</name>
<dbReference type="STRING" id="428993.SAMN06296058_1796"/>
<reference evidence="3 4" key="1">
    <citation type="submission" date="2017-02" db="EMBL/GenBank/DDBJ databases">
        <authorList>
            <person name="Peterson S.W."/>
        </authorList>
    </citation>
    <scope>NUCLEOTIDE SEQUENCE [LARGE SCALE GENOMIC DNA]</scope>
    <source>
        <strain evidence="3 4">P15</strain>
    </source>
</reference>
<dbReference type="RefSeq" id="WP_139381476.1">
    <property type="nucleotide sequence ID" value="NZ_BMCL01000002.1"/>
</dbReference>